<evidence type="ECO:0000313" key="1">
    <source>
        <dbReference type="EMBL" id="KAK1863582.1"/>
    </source>
</evidence>
<name>A0ACC3C0C1_PYRYE</name>
<organism evidence="1 2">
    <name type="scientific">Pyropia yezoensis</name>
    <name type="common">Susabi-nori</name>
    <name type="synonym">Porphyra yezoensis</name>
    <dbReference type="NCBI Taxonomy" id="2788"/>
    <lineage>
        <taxon>Eukaryota</taxon>
        <taxon>Rhodophyta</taxon>
        <taxon>Bangiophyceae</taxon>
        <taxon>Bangiales</taxon>
        <taxon>Bangiaceae</taxon>
        <taxon>Pyropia</taxon>
    </lineage>
</organism>
<sequence>MPSPCPGATGMPTPTPAPAAAAGTDSGADAAPLPPPLPPPTPPVWLFGYGSLIWRPAIAHTATFDGYIAPFRRAFYQASTDHRGTPDAPGRVVTIISPPAGGPPVRDDDPTWRVYGRAFRLPDASAAAILSDVDVREQGGYRRTTVAVHPVGGGPPLTDVVCYVGEEANPMWRGRDAAERDEAAIATIIDTAVGPSGANDEYLERLHDALDGLGGDPHVASLVAHLHRRRAARAAGLEGGGGGAPSPVAVANGAAPPGKQHRH</sequence>
<evidence type="ECO:0000313" key="2">
    <source>
        <dbReference type="Proteomes" id="UP000798662"/>
    </source>
</evidence>
<reference evidence="1" key="1">
    <citation type="submission" date="2019-11" db="EMBL/GenBank/DDBJ databases">
        <title>Nori genome reveals adaptations in red seaweeds to the harsh intertidal environment.</title>
        <authorList>
            <person name="Wang D."/>
            <person name="Mao Y."/>
        </authorList>
    </citation>
    <scope>NUCLEOTIDE SEQUENCE</scope>
    <source>
        <tissue evidence="1">Gametophyte</tissue>
    </source>
</reference>
<protein>
    <submittedName>
        <fullName evidence="1">Uncharacterized protein</fullName>
    </submittedName>
</protein>
<dbReference type="Proteomes" id="UP000798662">
    <property type="component" value="Chromosome 2"/>
</dbReference>
<accession>A0ACC3C0C1</accession>
<dbReference type="EMBL" id="CM020619">
    <property type="protein sequence ID" value="KAK1863582.1"/>
    <property type="molecule type" value="Genomic_DNA"/>
</dbReference>
<proteinExistence type="predicted"/>
<keyword evidence="2" id="KW-1185">Reference proteome</keyword>
<comment type="caution">
    <text evidence="1">The sequence shown here is derived from an EMBL/GenBank/DDBJ whole genome shotgun (WGS) entry which is preliminary data.</text>
</comment>
<gene>
    <name evidence="1" type="ORF">I4F81_006136</name>
</gene>